<name>A0ABX6RWK8_9ACTN</name>
<proteinExistence type="predicted"/>
<organism evidence="2 3">
    <name type="scientific">Streptomyces rutgersensis</name>
    <dbReference type="NCBI Taxonomy" id="53451"/>
    <lineage>
        <taxon>Bacteria</taxon>
        <taxon>Bacillati</taxon>
        <taxon>Actinomycetota</taxon>
        <taxon>Actinomycetes</taxon>
        <taxon>Kitasatosporales</taxon>
        <taxon>Streptomycetaceae</taxon>
        <taxon>Streptomyces</taxon>
        <taxon>Streptomyces diastaticus group</taxon>
    </lineage>
</organism>
<dbReference type="GeneID" id="95071089"/>
<dbReference type="Proteomes" id="UP000515764">
    <property type="component" value="Chromosome"/>
</dbReference>
<evidence type="ECO:0000313" key="3">
    <source>
        <dbReference type="Proteomes" id="UP000515764"/>
    </source>
</evidence>
<accession>A0ABX6RWK8</accession>
<keyword evidence="3" id="KW-1185">Reference proteome</keyword>
<gene>
    <name evidence="2" type="ORF">F0345_27425</name>
</gene>
<protein>
    <submittedName>
        <fullName evidence="2">Uncharacterized protein</fullName>
    </submittedName>
</protein>
<dbReference type="RefSeq" id="WP_100454125.1">
    <property type="nucleotide sequence ID" value="NZ_BLLM01000003.1"/>
</dbReference>
<keyword evidence="1" id="KW-0732">Signal</keyword>
<feature type="signal peptide" evidence="1">
    <location>
        <begin position="1"/>
        <end position="32"/>
    </location>
</feature>
<evidence type="ECO:0000313" key="2">
    <source>
        <dbReference type="EMBL" id="QNE84378.1"/>
    </source>
</evidence>
<reference evidence="3" key="1">
    <citation type="submission" date="2019-10" db="EMBL/GenBank/DDBJ databases">
        <title>Antimicrobial potential of Antarctic Bacteria.</title>
        <authorList>
            <person name="Benaud N."/>
            <person name="Edwards R.J."/>
            <person name="Ferrari B.C."/>
        </authorList>
    </citation>
    <scope>NUCLEOTIDE SEQUENCE [LARGE SCALE GENOMIC DNA]</scope>
    <source>
        <strain evidence="3">NBH77</strain>
    </source>
</reference>
<evidence type="ECO:0000256" key="1">
    <source>
        <dbReference type="SAM" id="SignalP"/>
    </source>
</evidence>
<feature type="chain" id="PRO_5045894427" evidence="1">
    <location>
        <begin position="33"/>
        <end position="174"/>
    </location>
</feature>
<dbReference type="EMBL" id="CP045704">
    <property type="protein sequence ID" value="QNE84378.1"/>
    <property type="molecule type" value="Genomic_DNA"/>
</dbReference>
<sequence>MMRRTALRSTACAVTAVAAAGVLALGAGPAAADTVSAAYSCAAGGDTLQTTEKITITAPATAVQGEEIALSVTVEDGTPGTEEVPAGGVRGELDVAVGGTGSGTAVAGGLTNTAAVPAGEAVVLEGGTATVTAPAPGDVTFTPSDLRLNMLGLDVLCTPDETVAPAATTRVTAS</sequence>